<comment type="caution">
    <text evidence="4">The sequence shown here is derived from an EMBL/GenBank/DDBJ whole genome shotgun (WGS) entry which is preliminary data.</text>
</comment>
<comment type="similarity">
    <text evidence="3">Belongs to the DegT/DnrJ/EryC1 family.</text>
</comment>
<dbReference type="Gene3D" id="3.90.1150.10">
    <property type="entry name" value="Aspartate Aminotransferase, domain 1"/>
    <property type="match status" value="1"/>
</dbReference>
<dbReference type="Gene3D" id="3.40.640.10">
    <property type="entry name" value="Type I PLP-dependent aspartate aminotransferase-like (Major domain)"/>
    <property type="match status" value="1"/>
</dbReference>
<dbReference type="InterPro" id="IPR000653">
    <property type="entry name" value="DegT/StrS_aminotransferase"/>
</dbReference>
<organism evidence="4 5">
    <name type="scientific">Brockia lithotrophica</name>
    <dbReference type="NCBI Taxonomy" id="933949"/>
    <lineage>
        <taxon>Bacteria</taxon>
        <taxon>Bacillati</taxon>
        <taxon>Bacillota</taxon>
        <taxon>Bacilli</taxon>
        <taxon>Bacillales</taxon>
        <taxon>Bacillales Family X. Incertae Sedis</taxon>
        <taxon>Brockia</taxon>
    </lineage>
</organism>
<feature type="active site" description="Proton acceptor" evidence="1">
    <location>
        <position position="202"/>
    </location>
</feature>
<evidence type="ECO:0000256" key="3">
    <source>
        <dbReference type="RuleBase" id="RU004508"/>
    </source>
</evidence>
<dbReference type="GO" id="GO:0000271">
    <property type="term" value="P:polysaccharide biosynthetic process"/>
    <property type="evidence" value="ECO:0007669"/>
    <property type="project" value="TreeGrafter"/>
</dbReference>
<dbReference type="GO" id="GO:0008483">
    <property type="term" value="F:transaminase activity"/>
    <property type="evidence" value="ECO:0007669"/>
    <property type="project" value="UniProtKB-KW"/>
</dbReference>
<dbReference type="SUPFAM" id="SSF53383">
    <property type="entry name" value="PLP-dependent transferases"/>
    <property type="match status" value="1"/>
</dbReference>
<feature type="modified residue" description="N6-(pyridoxal phosphate)lysine" evidence="2">
    <location>
        <position position="202"/>
    </location>
</feature>
<reference evidence="4 5" key="1">
    <citation type="submission" date="2017-08" db="EMBL/GenBank/DDBJ databases">
        <title>Burning lignite coal seam in the remote Altai Mountains harbors a hydrogen-driven thermophilic microbial community.</title>
        <authorList>
            <person name="Kadnikov V.V."/>
            <person name="Mardanov A.V."/>
            <person name="Ivasenko D."/>
            <person name="Beletsky A.V."/>
            <person name="Karnachuk O.V."/>
            <person name="Ravin N.V."/>
        </authorList>
    </citation>
    <scope>NUCLEOTIDE SEQUENCE [LARGE SCALE GENOMIC DNA]</scope>
    <source>
        <strain evidence="4">AL31</strain>
    </source>
</reference>
<sequence>MQDPVKSHEDVKVRGIFAMRDSFLPFSPPMIGEEEIREVIDTLRSEWITTGPKTKEFERRFQEFLGAPGALALNSCTAALHTALVTLGIGPGDEVVTTPHTFAATANVIEHVGARPVLVDVEPDTLNIDPSRIEAALTPRTRAILPVHFAGHPADLDPIREIAQKHGLALIEDAAHALPARYRGRMIGSGPNPVAFSFYATKNLTTAEGGMLTGAPDFLERASIFALHGMTRDAWKRYGKEGSWYYEVTVPGFKYNMTDIQASLGLHQLKKLPEFHRRRREIAARYTAVFSEREELVVPVERPDVEHAWHLYVLRLNLSALTIDRSRFIEELKRRNIGTSVHFIPIHLHPYYREKYGYRPEDFPVSYENYLRSISLPLHPGLGDRDVEDVIEAVLDVVREFRR</sequence>
<name>A0A2T5G4V6_9BACL</name>
<keyword evidence="4" id="KW-0808">Transferase</keyword>
<accession>A0A2T5G4V6</accession>
<evidence type="ECO:0000313" key="4">
    <source>
        <dbReference type="EMBL" id="PTQ51203.1"/>
    </source>
</evidence>
<dbReference type="InterPro" id="IPR015424">
    <property type="entry name" value="PyrdxlP-dep_Trfase"/>
</dbReference>
<dbReference type="Pfam" id="PF01041">
    <property type="entry name" value="DegT_DnrJ_EryC1"/>
    <property type="match status" value="1"/>
</dbReference>
<keyword evidence="2 3" id="KW-0663">Pyridoxal phosphate</keyword>
<dbReference type="EMBL" id="PEBW01000006">
    <property type="protein sequence ID" value="PTQ51203.1"/>
    <property type="molecule type" value="Genomic_DNA"/>
</dbReference>
<evidence type="ECO:0000256" key="1">
    <source>
        <dbReference type="PIRSR" id="PIRSR000390-1"/>
    </source>
</evidence>
<dbReference type="AlphaFoldDB" id="A0A2T5G4V6"/>
<dbReference type="PANTHER" id="PTHR30244:SF34">
    <property type="entry name" value="DTDP-4-AMINO-4,6-DIDEOXYGALACTOSE TRANSAMINASE"/>
    <property type="match status" value="1"/>
</dbReference>
<evidence type="ECO:0000313" key="5">
    <source>
        <dbReference type="Proteomes" id="UP000244016"/>
    </source>
</evidence>
<proteinExistence type="inferred from homology"/>
<dbReference type="PANTHER" id="PTHR30244">
    <property type="entry name" value="TRANSAMINASE"/>
    <property type="match status" value="1"/>
</dbReference>
<protein>
    <submittedName>
        <fullName evidence="4">Aminotransferase PglE</fullName>
    </submittedName>
</protein>
<dbReference type="Proteomes" id="UP000244016">
    <property type="component" value="Unassembled WGS sequence"/>
</dbReference>
<evidence type="ECO:0000256" key="2">
    <source>
        <dbReference type="PIRSR" id="PIRSR000390-2"/>
    </source>
</evidence>
<gene>
    <name evidence="4" type="ORF">BLITH_0029</name>
</gene>
<dbReference type="InterPro" id="IPR015421">
    <property type="entry name" value="PyrdxlP-dep_Trfase_major"/>
</dbReference>
<dbReference type="GO" id="GO:0030170">
    <property type="term" value="F:pyridoxal phosphate binding"/>
    <property type="evidence" value="ECO:0007669"/>
    <property type="project" value="TreeGrafter"/>
</dbReference>
<dbReference type="PIRSF" id="PIRSF000390">
    <property type="entry name" value="PLP_StrS"/>
    <property type="match status" value="1"/>
</dbReference>
<dbReference type="CDD" id="cd00616">
    <property type="entry name" value="AHBA_syn"/>
    <property type="match status" value="1"/>
</dbReference>
<keyword evidence="4" id="KW-0032">Aminotransferase</keyword>
<dbReference type="InterPro" id="IPR015422">
    <property type="entry name" value="PyrdxlP-dep_Trfase_small"/>
</dbReference>